<gene>
    <name evidence="2" type="ORF">OV287_53935</name>
</gene>
<proteinExistence type="predicted"/>
<evidence type="ECO:0000313" key="3">
    <source>
        <dbReference type="Proteomes" id="UP001207654"/>
    </source>
</evidence>
<evidence type="ECO:0000256" key="1">
    <source>
        <dbReference type="SAM" id="MobiDB-lite"/>
    </source>
</evidence>
<dbReference type="Proteomes" id="UP001207654">
    <property type="component" value="Unassembled WGS sequence"/>
</dbReference>
<accession>A0ABT4ANT7</accession>
<evidence type="ECO:0000313" key="2">
    <source>
        <dbReference type="EMBL" id="MCY1083370.1"/>
    </source>
</evidence>
<feature type="region of interest" description="Disordered" evidence="1">
    <location>
        <begin position="1"/>
        <end position="51"/>
    </location>
</feature>
<comment type="caution">
    <text evidence="2">The sequence shown here is derived from an EMBL/GenBank/DDBJ whole genome shotgun (WGS) entry which is preliminary data.</text>
</comment>
<dbReference type="EMBL" id="JAPNKA010000001">
    <property type="protein sequence ID" value="MCY1083370.1"/>
    <property type="molecule type" value="Genomic_DNA"/>
</dbReference>
<protein>
    <submittedName>
        <fullName evidence="2">Uncharacterized protein</fullName>
    </submittedName>
</protein>
<sequence>MEAEESGHPVPDGHEGEDGQQVREEQPRGAERLDERRDEQHHERDDHRHADDLAEAVVVPLADHHVQVMVDELLEHGTILSVAQVVEGVDEDADAAAPEALGHLVFRAGEHLDGPARELLEPLHPGGDALLVGELEGQLRIEGAAHLGGDMGEPAPVHRLEADEDPGLGVRQHLVEQGEERVVDMGQVGPLGQLHHEVEELVDLGPEEPGEPGLPRELEDRLPVHGVSLLFSRERCPGRGRCALGSGARSAGRRGRCRGRCLGEGVREGVKGLVQVYCLLRIV</sequence>
<reference evidence="2 3" key="1">
    <citation type="submission" date="2022-11" db="EMBL/GenBank/DDBJ databases">
        <title>Minimal conservation of predation-associated metabolite biosynthetic gene clusters underscores biosynthetic potential of Myxococcota including descriptions for ten novel species: Archangium lansinium sp. nov., Myxococcus landrumus sp. nov., Nannocystis bai.</title>
        <authorList>
            <person name="Ahearne A."/>
            <person name="Stevens C."/>
            <person name="Phillips K."/>
        </authorList>
    </citation>
    <scope>NUCLEOTIDE SEQUENCE [LARGE SCALE GENOMIC DNA]</scope>
    <source>
        <strain evidence="2 3">MIWBW</strain>
    </source>
</reference>
<dbReference type="RefSeq" id="WP_267541904.1">
    <property type="nucleotide sequence ID" value="NZ_JAPNKA010000001.1"/>
</dbReference>
<keyword evidence="3" id="KW-1185">Reference proteome</keyword>
<name>A0ABT4ANT7_9BACT</name>
<organism evidence="2 3">
    <name type="scientific">Archangium lansingense</name>
    <dbReference type="NCBI Taxonomy" id="2995310"/>
    <lineage>
        <taxon>Bacteria</taxon>
        <taxon>Pseudomonadati</taxon>
        <taxon>Myxococcota</taxon>
        <taxon>Myxococcia</taxon>
        <taxon>Myxococcales</taxon>
        <taxon>Cystobacterineae</taxon>
        <taxon>Archangiaceae</taxon>
        <taxon>Archangium</taxon>
    </lineage>
</organism>